<dbReference type="EMBL" id="QWLN02005722">
    <property type="protein sequence ID" value="TEA36896.1"/>
    <property type="molecule type" value="Genomic_DNA"/>
</dbReference>
<dbReference type="AlphaFoldDB" id="A0A484GP14"/>
<comment type="caution">
    <text evidence="2">The sequence shown here is derived from an EMBL/GenBank/DDBJ whole genome shotgun (WGS) entry which is preliminary data.</text>
</comment>
<proteinExistence type="predicted"/>
<feature type="region of interest" description="Disordered" evidence="1">
    <location>
        <begin position="1"/>
        <end position="27"/>
    </location>
</feature>
<keyword evidence="3" id="KW-1185">Reference proteome</keyword>
<reference evidence="2 3" key="1">
    <citation type="journal article" date="2018" name="Genomics">
        <title>Molecular footprints of inshore aquatic adaptation in Indo-Pacific humpback dolphin (Sousa chinensis).</title>
        <authorList>
            <person name="Ming Y."/>
            <person name="Jian J."/>
            <person name="Yu F."/>
            <person name="Yu X."/>
            <person name="Wang J."/>
            <person name="Liu W."/>
        </authorList>
    </citation>
    <scope>NUCLEOTIDE SEQUENCE [LARGE SCALE GENOMIC DNA]</scope>
    <source>
        <strain evidence="2">MY-2018</strain>
        <tissue evidence="2">Skin</tissue>
    </source>
</reference>
<feature type="non-terminal residue" evidence="2">
    <location>
        <position position="1"/>
    </location>
</feature>
<evidence type="ECO:0000256" key="1">
    <source>
        <dbReference type="SAM" id="MobiDB-lite"/>
    </source>
</evidence>
<evidence type="ECO:0000313" key="2">
    <source>
        <dbReference type="EMBL" id="TEA36896.1"/>
    </source>
</evidence>
<gene>
    <name evidence="2" type="ORF">DBR06_SOUSAS210008</name>
</gene>
<dbReference type="Proteomes" id="UP000295264">
    <property type="component" value="Unassembled WGS sequence"/>
</dbReference>
<sequence length="27" mass="2857">VTKAFSRDAEKKPLTPLPHPGRPAATA</sequence>
<name>A0A484GP14_SOUCH</name>
<accession>A0A484GP14</accession>
<protein>
    <submittedName>
        <fullName evidence="2">Uncharacterized protein</fullName>
    </submittedName>
</protein>
<feature type="compositionally biased region" description="Basic and acidic residues" evidence="1">
    <location>
        <begin position="1"/>
        <end position="13"/>
    </location>
</feature>
<feature type="non-terminal residue" evidence="2">
    <location>
        <position position="27"/>
    </location>
</feature>
<evidence type="ECO:0000313" key="3">
    <source>
        <dbReference type="Proteomes" id="UP000295264"/>
    </source>
</evidence>
<organism evidence="2 3">
    <name type="scientific">Sousa chinensis</name>
    <name type="common">Indo-pacific humpbacked dolphin</name>
    <name type="synonym">Steno chinensis</name>
    <dbReference type="NCBI Taxonomy" id="103600"/>
    <lineage>
        <taxon>Eukaryota</taxon>
        <taxon>Metazoa</taxon>
        <taxon>Chordata</taxon>
        <taxon>Craniata</taxon>
        <taxon>Vertebrata</taxon>
        <taxon>Euteleostomi</taxon>
        <taxon>Mammalia</taxon>
        <taxon>Eutheria</taxon>
        <taxon>Laurasiatheria</taxon>
        <taxon>Artiodactyla</taxon>
        <taxon>Whippomorpha</taxon>
        <taxon>Cetacea</taxon>
        <taxon>Odontoceti</taxon>
        <taxon>Delphinidae</taxon>
        <taxon>Sousa</taxon>
    </lineage>
</organism>